<dbReference type="SMART" id="SM00054">
    <property type="entry name" value="EFh"/>
    <property type="match status" value="5"/>
</dbReference>
<dbReference type="PROSITE" id="PS50222">
    <property type="entry name" value="EF_HAND_2"/>
    <property type="match status" value="3"/>
</dbReference>
<accession>A0A0M0K0Y0</accession>
<gene>
    <name evidence="4" type="ORF">Ctob_008487</name>
</gene>
<comment type="caution">
    <text evidence="4">The sequence shown here is derived from an EMBL/GenBank/DDBJ whole genome shotgun (WGS) entry which is preliminary data.</text>
</comment>
<dbReference type="InterPro" id="IPR018247">
    <property type="entry name" value="EF_Hand_1_Ca_BS"/>
</dbReference>
<dbReference type="PANTHER" id="PTHR23064">
    <property type="entry name" value="TROPONIN"/>
    <property type="match status" value="1"/>
</dbReference>
<keyword evidence="5" id="KW-1185">Reference proteome</keyword>
<evidence type="ECO:0000256" key="1">
    <source>
        <dbReference type="ARBA" id="ARBA00022837"/>
    </source>
</evidence>
<protein>
    <recommendedName>
        <fullName evidence="3">EF-hand domain-containing protein</fullName>
    </recommendedName>
</protein>
<feature type="domain" description="EF-hand" evidence="3">
    <location>
        <begin position="62"/>
        <end position="97"/>
    </location>
</feature>
<evidence type="ECO:0000313" key="4">
    <source>
        <dbReference type="EMBL" id="KOO32048.1"/>
    </source>
</evidence>
<reference evidence="5" key="1">
    <citation type="journal article" date="2015" name="PLoS Genet.">
        <title>Genome Sequence and Transcriptome Analyses of Chrysochromulina tobin: Metabolic Tools for Enhanced Algal Fitness in the Prominent Order Prymnesiales (Haptophyceae).</title>
        <authorList>
            <person name="Hovde B.T."/>
            <person name="Deodato C.R."/>
            <person name="Hunsperger H.M."/>
            <person name="Ryken S.A."/>
            <person name="Yost W."/>
            <person name="Jha R.K."/>
            <person name="Patterson J."/>
            <person name="Monnat R.J. Jr."/>
            <person name="Barlow S.B."/>
            <person name="Starkenburg S.R."/>
            <person name="Cattolico R.A."/>
        </authorList>
    </citation>
    <scope>NUCLEOTIDE SEQUENCE</scope>
    <source>
        <strain evidence="5">CCMP291</strain>
    </source>
</reference>
<dbReference type="InterPro" id="IPR052591">
    <property type="entry name" value="CML21-like"/>
</dbReference>
<dbReference type="AlphaFoldDB" id="A0A0M0K0Y0"/>
<feature type="domain" description="EF-hand" evidence="3">
    <location>
        <begin position="322"/>
        <end position="357"/>
    </location>
</feature>
<dbReference type="EMBL" id="JWZX01001859">
    <property type="protein sequence ID" value="KOO32048.1"/>
    <property type="molecule type" value="Genomic_DNA"/>
</dbReference>
<dbReference type="Pfam" id="PF13202">
    <property type="entry name" value="EF-hand_5"/>
    <property type="match status" value="2"/>
</dbReference>
<evidence type="ECO:0000313" key="5">
    <source>
        <dbReference type="Proteomes" id="UP000037460"/>
    </source>
</evidence>
<dbReference type="Proteomes" id="UP000037460">
    <property type="component" value="Unassembled WGS sequence"/>
</dbReference>
<dbReference type="Gene3D" id="1.10.238.10">
    <property type="entry name" value="EF-hand"/>
    <property type="match status" value="2"/>
</dbReference>
<feature type="domain" description="EF-hand" evidence="3">
    <location>
        <begin position="185"/>
        <end position="220"/>
    </location>
</feature>
<dbReference type="SUPFAM" id="SSF47473">
    <property type="entry name" value="EF-hand"/>
    <property type="match status" value="1"/>
</dbReference>
<dbReference type="InterPro" id="IPR011992">
    <property type="entry name" value="EF-hand-dom_pair"/>
</dbReference>
<name>A0A0M0K0Y0_9EUKA</name>
<organism evidence="4 5">
    <name type="scientific">Chrysochromulina tobinii</name>
    <dbReference type="NCBI Taxonomy" id="1460289"/>
    <lineage>
        <taxon>Eukaryota</taxon>
        <taxon>Haptista</taxon>
        <taxon>Haptophyta</taxon>
        <taxon>Prymnesiophyceae</taxon>
        <taxon>Prymnesiales</taxon>
        <taxon>Chrysochromulinaceae</taxon>
        <taxon>Chrysochromulina</taxon>
    </lineage>
</organism>
<dbReference type="GO" id="GO:0005509">
    <property type="term" value="F:calcium ion binding"/>
    <property type="evidence" value="ECO:0007669"/>
    <property type="project" value="InterPro"/>
</dbReference>
<feature type="compositionally biased region" description="Basic and acidic residues" evidence="2">
    <location>
        <begin position="254"/>
        <end position="266"/>
    </location>
</feature>
<proteinExistence type="predicted"/>
<dbReference type="CDD" id="cd00051">
    <property type="entry name" value="EFh"/>
    <property type="match status" value="1"/>
</dbReference>
<evidence type="ECO:0000256" key="2">
    <source>
        <dbReference type="SAM" id="MobiDB-lite"/>
    </source>
</evidence>
<dbReference type="InterPro" id="IPR002048">
    <property type="entry name" value="EF_hand_dom"/>
</dbReference>
<evidence type="ECO:0000259" key="3">
    <source>
        <dbReference type="PROSITE" id="PS50222"/>
    </source>
</evidence>
<sequence>MGGALVRPSSVKPKVDVDHVEIPPLSPERLGKVRTIFKEWDYDESGTLDVEEFTHVSINVGPSERKVLQHLRDMDFNGDGKIEPQEWEKYFALLTEHLDELSFQSVLDDMGKSGADLITVLRCTALAHAASEPTTLDEEPDDHALTPLTAERKAKVDELFGAWDVNHKGAIPLKKLQQGKITFGPQQSSLFERLQDMDADGDGNVTLTEMLMYFTVLGDHTSDDEFSLILGEMQTAAADTTLIEALMRISTTDAEERNSFRKERNSGGHASEDDDEEEKFEPLSPEKTALVRKLFDIFAKGDDKSGIPIAALQGDATIEIGPTKMTLLQFLDSMDADQNGTVTFAEMVAYFTVLGADLGDDFELILNEMVDSSSAKMHLKLAVGSS</sequence>
<keyword evidence="1" id="KW-0106">Calcium</keyword>
<feature type="region of interest" description="Disordered" evidence="2">
    <location>
        <begin position="254"/>
        <end position="283"/>
    </location>
</feature>
<dbReference type="PROSITE" id="PS00018">
    <property type="entry name" value="EF_HAND_1"/>
    <property type="match status" value="3"/>
</dbReference>